<feature type="compositionally biased region" description="Polar residues" evidence="1">
    <location>
        <begin position="614"/>
        <end position="625"/>
    </location>
</feature>
<dbReference type="AlphaFoldDB" id="A0A8H6YFS1"/>
<gene>
    <name evidence="2" type="ORF">MSAN_01343300</name>
</gene>
<feature type="compositionally biased region" description="Polar residues" evidence="1">
    <location>
        <begin position="82"/>
        <end position="106"/>
    </location>
</feature>
<feature type="compositionally biased region" description="Polar residues" evidence="1">
    <location>
        <begin position="358"/>
        <end position="369"/>
    </location>
</feature>
<feature type="compositionally biased region" description="Basic and acidic residues" evidence="1">
    <location>
        <begin position="533"/>
        <end position="548"/>
    </location>
</feature>
<feature type="compositionally biased region" description="Basic and acidic residues" evidence="1">
    <location>
        <begin position="144"/>
        <end position="153"/>
    </location>
</feature>
<sequence length="658" mass="72167">MALTQSARLPGGPSWDDEVVPALRKRLEGESRMLSKRISAAVSISSLEELEPSYQPRPSLTQPRASVDRNQQSPRPGKQNGAAPSSKQRARTYSQPKLSEIPTNKSRTPEPKPTRIPKVARGRTTSVSGNTNGHMSPPPPRSADSPDLRRLNNDDPALLGVPPAKIAKQPSQDTIHIPMRQTSGLLNEPAPFRPGPESANSHDEAPPRPSNESEERPFEHWYRGEVSRNGGVGELRLGKRAEMLEIANYGHTMKQKQALRETEAVSNQRRRKRSESAAGIEAQHRESLYLDDDETAHNISRVLDEGPLTDVDAEMSDGDFYNQYYDAQDHEETPPEQYREYGATTPTQMQTTPRQTRIPSPSAQQQRAVTPTPAPPMKRGQSEPPSVPASSSLSQASRQLQNGANKRAATASPPAGSSSVSKKPRGAATTTPKPKPKTQTKRGPNTIADDKNRRSVAYYPSPGGDDDEEDLADAIPTWTQPVKPETGRWDDVVLPVVARKKGLDGHYETADGSPKPKKEDRPVEPAAGTFGWDHSKYRPPRDDMDEFGRPIPMSTLDERGPLSPEEEEALAFGHKPAYPPTEHEQQPVGPRPPPSQPQPPPQMQERRRSPPPFSNYQGDVLNNNIDLEAQMKVGAGGGRGAQREEEDGGAGCCKCVLM</sequence>
<feature type="compositionally biased region" description="Polar residues" evidence="1">
    <location>
        <begin position="123"/>
        <end position="134"/>
    </location>
</feature>
<feature type="compositionally biased region" description="Basic and acidic residues" evidence="1">
    <location>
        <begin position="200"/>
        <end position="226"/>
    </location>
</feature>
<feature type="compositionally biased region" description="Pro residues" evidence="1">
    <location>
        <begin position="589"/>
        <end position="602"/>
    </location>
</feature>
<keyword evidence="3" id="KW-1185">Reference proteome</keyword>
<name>A0A8H6YFS1_9AGAR</name>
<dbReference type="OrthoDB" id="3363891at2759"/>
<dbReference type="Proteomes" id="UP000623467">
    <property type="component" value="Unassembled WGS sequence"/>
</dbReference>
<feature type="compositionally biased region" description="Polar residues" evidence="1">
    <location>
        <begin position="169"/>
        <end position="185"/>
    </location>
</feature>
<proteinExistence type="predicted"/>
<evidence type="ECO:0000313" key="3">
    <source>
        <dbReference type="Proteomes" id="UP000623467"/>
    </source>
</evidence>
<feature type="compositionally biased region" description="Basic and acidic residues" evidence="1">
    <location>
        <begin position="327"/>
        <end position="339"/>
    </location>
</feature>
<feature type="compositionally biased region" description="Low complexity" evidence="1">
    <location>
        <begin position="344"/>
        <end position="357"/>
    </location>
</feature>
<feature type="compositionally biased region" description="Polar residues" evidence="1">
    <location>
        <begin position="56"/>
        <end position="74"/>
    </location>
</feature>
<feature type="region of interest" description="Disordered" evidence="1">
    <location>
        <begin position="252"/>
        <end position="486"/>
    </location>
</feature>
<protein>
    <submittedName>
        <fullName evidence="2">Uncharacterized protein</fullName>
    </submittedName>
</protein>
<reference evidence="2" key="1">
    <citation type="submission" date="2020-05" db="EMBL/GenBank/DDBJ databases">
        <title>Mycena genomes resolve the evolution of fungal bioluminescence.</title>
        <authorList>
            <person name="Tsai I.J."/>
        </authorList>
    </citation>
    <scope>NUCLEOTIDE SEQUENCE</scope>
    <source>
        <strain evidence="2">160909Yilan</strain>
    </source>
</reference>
<feature type="region of interest" description="Disordered" evidence="1">
    <location>
        <begin position="502"/>
        <end position="627"/>
    </location>
</feature>
<dbReference type="EMBL" id="JACAZH010000010">
    <property type="protein sequence ID" value="KAF7357471.1"/>
    <property type="molecule type" value="Genomic_DNA"/>
</dbReference>
<evidence type="ECO:0000256" key="1">
    <source>
        <dbReference type="SAM" id="MobiDB-lite"/>
    </source>
</evidence>
<evidence type="ECO:0000313" key="2">
    <source>
        <dbReference type="EMBL" id="KAF7357471.1"/>
    </source>
</evidence>
<accession>A0A8H6YFS1</accession>
<feature type="compositionally biased region" description="Low complexity" evidence="1">
    <location>
        <begin position="408"/>
        <end position="432"/>
    </location>
</feature>
<feature type="compositionally biased region" description="Basic and acidic residues" evidence="1">
    <location>
        <begin position="502"/>
        <end position="523"/>
    </location>
</feature>
<feature type="compositionally biased region" description="Low complexity" evidence="1">
    <location>
        <begin position="382"/>
        <end position="401"/>
    </location>
</feature>
<comment type="caution">
    <text evidence="2">The sequence shown here is derived from an EMBL/GenBank/DDBJ whole genome shotgun (WGS) entry which is preliminary data.</text>
</comment>
<organism evidence="2 3">
    <name type="scientific">Mycena sanguinolenta</name>
    <dbReference type="NCBI Taxonomy" id="230812"/>
    <lineage>
        <taxon>Eukaryota</taxon>
        <taxon>Fungi</taxon>
        <taxon>Dikarya</taxon>
        <taxon>Basidiomycota</taxon>
        <taxon>Agaricomycotina</taxon>
        <taxon>Agaricomycetes</taxon>
        <taxon>Agaricomycetidae</taxon>
        <taxon>Agaricales</taxon>
        <taxon>Marasmiineae</taxon>
        <taxon>Mycenaceae</taxon>
        <taxon>Mycena</taxon>
    </lineage>
</organism>
<feature type="region of interest" description="Disordered" evidence="1">
    <location>
        <begin position="46"/>
        <end position="237"/>
    </location>
</feature>